<keyword evidence="3" id="KW-0804">Transcription</keyword>
<dbReference type="Gene3D" id="3.30.70.920">
    <property type="match status" value="2"/>
</dbReference>
<dbReference type="GO" id="GO:0043200">
    <property type="term" value="P:response to amino acid"/>
    <property type="evidence" value="ECO:0007669"/>
    <property type="project" value="TreeGrafter"/>
</dbReference>
<feature type="domain" description="HTH asnC-type" evidence="4">
    <location>
        <begin position="143"/>
        <end position="203"/>
    </location>
</feature>
<dbReference type="InterPro" id="IPR036388">
    <property type="entry name" value="WH-like_DNA-bd_sf"/>
</dbReference>
<proteinExistence type="predicted"/>
<dbReference type="PANTHER" id="PTHR30154:SF34">
    <property type="entry name" value="TRANSCRIPTIONAL REGULATOR AZLB"/>
    <property type="match status" value="1"/>
</dbReference>
<reference evidence="5 6" key="2">
    <citation type="submission" date="2018-06" db="EMBL/GenBank/DDBJ databases">
        <title>Sequencing of bacterial isolates from soil warming experiment in Harvard Forest, Massachusetts, USA.</title>
        <authorList>
            <person name="Deangelis K.PhD."/>
        </authorList>
    </citation>
    <scope>NUCLEOTIDE SEQUENCE [LARGE SCALE GENOMIC DNA]</scope>
    <source>
        <strain evidence="5 6">GAS496</strain>
    </source>
</reference>
<sequence>MAGAFGVNEATIAARLRRLEAHNVVRVVALTDMHRLGFEYLAIGMVSVEARLVSQVAAEIAAIPQTIFVNVHTGRYGVSCGVLAEDRLELGRIFGEDIPRVRGVRAARCELAVDVLRFNSEFAPLNVSDQGVLCGPKIPPHAIDDQDLDIIHALQRDARASNRSIAADLAVSEGTVRARLRRMEANHLIRIRAISDLAAFGMDFGAFVGVRVMNGRIPEVADRLLGMDPIGVIIQSLGDWDFLLVILATTRDVLLDIVFRQIQGLDGVGSTEVIEIADVVKHLYTWARLV</sequence>
<evidence type="ECO:0000313" key="5">
    <source>
        <dbReference type="EMBL" id="PXX00359.1"/>
    </source>
</evidence>
<dbReference type="InterPro" id="IPR036390">
    <property type="entry name" value="WH_DNA-bd_sf"/>
</dbReference>
<dbReference type="InterPro" id="IPR019888">
    <property type="entry name" value="Tscrpt_reg_AsnC-like"/>
</dbReference>
<evidence type="ECO:0000259" key="4">
    <source>
        <dbReference type="PROSITE" id="PS50956"/>
    </source>
</evidence>
<evidence type="ECO:0000313" key="6">
    <source>
        <dbReference type="Proteomes" id="UP000247781"/>
    </source>
</evidence>
<organism evidence="5 6">
    <name type="scientific">Mycolicibacterium moriokaense</name>
    <dbReference type="NCBI Taxonomy" id="39691"/>
    <lineage>
        <taxon>Bacteria</taxon>
        <taxon>Bacillati</taxon>
        <taxon>Actinomycetota</taxon>
        <taxon>Actinomycetes</taxon>
        <taxon>Mycobacteriales</taxon>
        <taxon>Mycobacteriaceae</taxon>
        <taxon>Mycolicibacterium</taxon>
    </lineage>
</organism>
<dbReference type="InterPro" id="IPR011008">
    <property type="entry name" value="Dimeric_a/b-barrel"/>
</dbReference>
<protein>
    <submittedName>
        <fullName evidence="5">DNA-binding Lrp family transcriptional regulator</fullName>
    </submittedName>
</protein>
<dbReference type="EMBL" id="QJJU01000034">
    <property type="protein sequence ID" value="PXX00359.1"/>
    <property type="molecule type" value="Genomic_DNA"/>
</dbReference>
<accession>A0A318H784</accession>
<dbReference type="PANTHER" id="PTHR30154">
    <property type="entry name" value="LEUCINE-RESPONSIVE REGULATORY PROTEIN"/>
    <property type="match status" value="1"/>
</dbReference>
<dbReference type="GO" id="GO:0043565">
    <property type="term" value="F:sequence-specific DNA binding"/>
    <property type="evidence" value="ECO:0007669"/>
    <property type="project" value="InterPro"/>
</dbReference>
<evidence type="ECO:0000256" key="3">
    <source>
        <dbReference type="ARBA" id="ARBA00023163"/>
    </source>
</evidence>
<dbReference type="GO" id="GO:0005829">
    <property type="term" value="C:cytosol"/>
    <property type="evidence" value="ECO:0007669"/>
    <property type="project" value="TreeGrafter"/>
</dbReference>
<dbReference type="PROSITE" id="PS50956">
    <property type="entry name" value="HTH_ASNC_2"/>
    <property type="match status" value="1"/>
</dbReference>
<evidence type="ECO:0000256" key="2">
    <source>
        <dbReference type="ARBA" id="ARBA00023125"/>
    </source>
</evidence>
<gene>
    <name evidence="5" type="ORF">C8E89_13411</name>
</gene>
<evidence type="ECO:0000256" key="1">
    <source>
        <dbReference type="ARBA" id="ARBA00023015"/>
    </source>
</evidence>
<dbReference type="PRINTS" id="PR00033">
    <property type="entry name" value="HTHASNC"/>
</dbReference>
<dbReference type="InterPro" id="IPR000485">
    <property type="entry name" value="AsnC-type_HTH_dom"/>
</dbReference>
<dbReference type="SUPFAM" id="SSF54909">
    <property type="entry name" value="Dimeric alpha+beta barrel"/>
    <property type="match status" value="2"/>
</dbReference>
<name>A0A318H784_9MYCO</name>
<dbReference type="SUPFAM" id="SSF46785">
    <property type="entry name" value="Winged helix' DNA-binding domain"/>
    <property type="match status" value="1"/>
</dbReference>
<keyword evidence="6" id="KW-1185">Reference proteome</keyword>
<dbReference type="Pfam" id="PF13404">
    <property type="entry name" value="HTH_AsnC-type"/>
    <property type="match status" value="1"/>
</dbReference>
<dbReference type="AlphaFoldDB" id="A0A318H784"/>
<keyword evidence="1" id="KW-0805">Transcription regulation</keyword>
<keyword evidence="2 5" id="KW-0238">DNA-binding</keyword>
<comment type="caution">
    <text evidence="5">The sequence shown here is derived from an EMBL/GenBank/DDBJ whole genome shotgun (WGS) entry which is preliminary data.</text>
</comment>
<dbReference type="Proteomes" id="UP000247781">
    <property type="component" value="Unassembled WGS sequence"/>
</dbReference>
<dbReference type="SMART" id="SM00344">
    <property type="entry name" value="HTH_ASNC"/>
    <property type="match status" value="1"/>
</dbReference>
<reference evidence="6" key="1">
    <citation type="submission" date="2018-05" db="EMBL/GenBank/DDBJ databases">
        <authorList>
            <person name="Deangelis K."/>
            <person name="Huntemann M."/>
            <person name="Clum A."/>
            <person name="Pillay M."/>
            <person name="Palaniappan K."/>
            <person name="Varghese N."/>
            <person name="Mikhailova N."/>
            <person name="Stamatis D."/>
            <person name="Reddy T."/>
            <person name="Daum C."/>
            <person name="Shapiro N."/>
            <person name="Ivanova N."/>
            <person name="Kyrpides N."/>
            <person name="Woyke T."/>
        </authorList>
    </citation>
    <scope>NUCLEOTIDE SEQUENCE [LARGE SCALE GENOMIC DNA]</scope>
    <source>
        <strain evidence="6">GAS496</strain>
    </source>
</reference>
<dbReference type="Gene3D" id="1.10.10.10">
    <property type="entry name" value="Winged helix-like DNA-binding domain superfamily/Winged helix DNA-binding domain"/>
    <property type="match status" value="1"/>
</dbReference>